<proteinExistence type="predicted"/>
<organism evidence="2 3">
    <name type="scientific">Candidatus Chaera renei</name>
    <dbReference type="NCBI Taxonomy" id="2506947"/>
    <lineage>
        <taxon>Bacteria</taxon>
        <taxon>Candidatus Saccharimonadota</taxon>
        <taxon>Candidatus Saccharimonadia</taxon>
        <taxon>Candidatus Saccharimonadales</taxon>
        <taxon>Candidatus Saccharimonadaceae</taxon>
        <taxon>Candidatus Chaera</taxon>
    </lineage>
</organism>
<evidence type="ECO:0000313" key="2">
    <source>
        <dbReference type="EMBL" id="RWZ78044.1"/>
    </source>
</evidence>
<feature type="transmembrane region" description="Helical" evidence="1">
    <location>
        <begin position="93"/>
        <end position="111"/>
    </location>
</feature>
<keyword evidence="1" id="KW-0472">Membrane</keyword>
<keyword evidence="1" id="KW-0812">Transmembrane</keyword>
<name>A0A4Q0AG68_9BACT</name>
<gene>
    <name evidence="2" type="ORF">EOT04_03175</name>
</gene>
<sequence>MHYAAKEIFKSVILIGMNARRVWLLVSLVLLVVAVAAAGTEYRAQVDQACGAPSVTEKRVVWLWQWQNLQSRNQAFITCVGPSQYAVYRPLDVAAISLLAAGASAVAAVATRRFKRDSKL</sequence>
<protein>
    <submittedName>
        <fullName evidence="2">Uncharacterized protein</fullName>
    </submittedName>
</protein>
<keyword evidence="1" id="KW-1133">Transmembrane helix</keyword>
<evidence type="ECO:0000256" key="1">
    <source>
        <dbReference type="SAM" id="Phobius"/>
    </source>
</evidence>
<dbReference type="AlphaFoldDB" id="A0A4Q0AG68"/>
<keyword evidence="3" id="KW-1185">Reference proteome</keyword>
<reference evidence="2" key="1">
    <citation type="submission" date="2019-01" db="EMBL/GenBank/DDBJ databases">
        <title>Genomic signatures and co-occurrence patterns of the ultra-small Saccharimodia (Patescibacteria phylum) suggest a symbiotic lifestyle.</title>
        <authorList>
            <person name="Lemos L."/>
            <person name="Medeiros J."/>
            <person name="Andreote F."/>
            <person name="Fernandes G."/>
            <person name="Varani A."/>
            <person name="Oliveira G."/>
            <person name="Pylro V."/>
        </authorList>
    </citation>
    <scope>NUCLEOTIDE SEQUENCE [LARGE SCALE GENOMIC DNA]</scope>
    <source>
        <strain evidence="2">AMD01</strain>
    </source>
</reference>
<dbReference type="Proteomes" id="UP000289269">
    <property type="component" value="Unassembled WGS sequence"/>
</dbReference>
<accession>A0A4Q0AG68</accession>
<dbReference type="EMBL" id="SCKW01000041">
    <property type="protein sequence ID" value="RWZ78044.1"/>
    <property type="molecule type" value="Genomic_DNA"/>
</dbReference>
<evidence type="ECO:0000313" key="3">
    <source>
        <dbReference type="Proteomes" id="UP000289269"/>
    </source>
</evidence>
<comment type="caution">
    <text evidence="2">The sequence shown here is derived from an EMBL/GenBank/DDBJ whole genome shotgun (WGS) entry which is preliminary data.</text>
</comment>